<organism evidence="3 4">
    <name type="scientific">Treponema succinifaciens (strain ATCC 33096 / DSM 2489 / 6091)</name>
    <dbReference type="NCBI Taxonomy" id="869209"/>
    <lineage>
        <taxon>Bacteria</taxon>
        <taxon>Pseudomonadati</taxon>
        <taxon>Spirochaetota</taxon>
        <taxon>Spirochaetia</taxon>
        <taxon>Spirochaetales</taxon>
        <taxon>Treponemataceae</taxon>
        <taxon>Treponema</taxon>
    </lineage>
</organism>
<dbReference type="GO" id="GO:0005737">
    <property type="term" value="C:cytoplasm"/>
    <property type="evidence" value="ECO:0007669"/>
    <property type="project" value="TreeGrafter"/>
</dbReference>
<dbReference type="PANTHER" id="PTHR12835">
    <property type="entry name" value="BIOTIN PROTEIN LIGASE"/>
    <property type="match status" value="1"/>
</dbReference>
<reference evidence="3 4" key="1">
    <citation type="journal article" date="2011" name="Stand. Genomic Sci.">
        <title>Complete genome sequence of Treponema succinifaciens type strain (6091).</title>
        <authorList>
            <person name="Han C."/>
            <person name="Gronow S."/>
            <person name="Teshima H."/>
            <person name="Lapidus A."/>
            <person name="Nolan M."/>
            <person name="Lucas S."/>
            <person name="Hammon N."/>
            <person name="Deshpande S."/>
            <person name="Cheng J.F."/>
            <person name="Zeytun A."/>
            <person name="Tapia R."/>
            <person name="Goodwin L."/>
            <person name="Pitluck S."/>
            <person name="Liolios K."/>
            <person name="Pagani I."/>
            <person name="Ivanova N."/>
            <person name="Mavromatis K."/>
            <person name="Mikhailova N."/>
            <person name="Huntemann M."/>
            <person name="Pati A."/>
            <person name="Chen A."/>
            <person name="Palaniappan K."/>
            <person name="Land M."/>
            <person name="Hauser L."/>
            <person name="Brambilla E.M."/>
            <person name="Rohde M."/>
            <person name="Goker M."/>
            <person name="Woyke T."/>
            <person name="Bristow J."/>
            <person name="Eisen J.A."/>
            <person name="Markowitz V."/>
            <person name="Hugenholtz P."/>
            <person name="Kyrpides N.C."/>
            <person name="Klenk H.P."/>
            <person name="Detter J.C."/>
        </authorList>
    </citation>
    <scope>NUCLEOTIDE SEQUENCE [LARGE SCALE GENOMIC DNA]</scope>
    <source>
        <strain evidence="4">ATCC 33096 / DSM 2489 / 6091</strain>
    </source>
</reference>
<dbReference type="InterPro" id="IPR045864">
    <property type="entry name" value="aa-tRNA-synth_II/BPL/LPL"/>
</dbReference>
<proteinExistence type="predicted"/>
<evidence type="ECO:0000259" key="2">
    <source>
        <dbReference type="Pfam" id="PF03099"/>
    </source>
</evidence>
<dbReference type="GeneID" id="302999338"/>
<dbReference type="GO" id="GO:0004077">
    <property type="term" value="F:biotin--[biotin carboxyl-carrier protein] ligase activity"/>
    <property type="evidence" value="ECO:0007669"/>
    <property type="project" value="InterPro"/>
</dbReference>
<sequence length="282" mass="30496">MSKEFEAENISLGSWEKYFKIQLFKEIDSTNSELIRRGNAMSPLLNEDGTLTENGGIFNNTLVAAESQTSGHGRLGRFFYSPSLTGAYFSFSVVKEGGIKNPAMFTVTSAVGVCRAIKKLFGASCSIKWVNDIFCCGKKVCGILTEGIVNSSKGIVEAAVVGIGINLVVKNDFPEELRKKAGGISTAEFLSEKKISSQKLIFCCLDEITEILNSGENIIPEYKSLSFLLGKELDVLPVIGQEQSFKAKALDITDDAGLLVELADGTKKVLHSGEVTLHSFLG</sequence>
<dbReference type="KEGG" id="tsu:Tresu_2219"/>
<dbReference type="OrthoDB" id="9807064at2"/>
<dbReference type="PANTHER" id="PTHR12835:SF5">
    <property type="entry name" value="BIOTIN--PROTEIN LIGASE"/>
    <property type="match status" value="1"/>
</dbReference>
<reference evidence="4" key="2">
    <citation type="submission" date="2011-04" db="EMBL/GenBank/DDBJ databases">
        <title>The complete genome of chromosome of Treponema succinifaciens DSM 2489.</title>
        <authorList>
            <person name="Lucas S."/>
            <person name="Copeland A."/>
            <person name="Lapidus A."/>
            <person name="Bruce D."/>
            <person name="Goodwin L."/>
            <person name="Pitluck S."/>
            <person name="Peters L."/>
            <person name="Kyrpides N."/>
            <person name="Mavromatis K."/>
            <person name="Ivanova N."/>
            <person name="Ovchinnikova G."/>
            <person name="Teshima H."/>
            <person name="Detter J.C."/>
            <person name="Tapia R."/>
            <person name="Han C."/>
            <person name="Land M."/>
            <person name="Hauser L."/>
            <person name="Markowitz V."/>
            <person name="Cheng J.-F."/>
            <person name="Hugenholtz P."/>
            <person name="Woyke T."/>
            <person name="Wu D."/>
            <person name="Gronow S."/>
            <person name="Wellnitz S."/>
            <person name="Brambilla E."/>
            <person name="Klenk H.-P."/>
            <person name="Eisen J.A."/>
        </authorList>
    </citation>
    <scope>NUCLEOTIDE SEQUENCE [LARGE SCALE GENOMIC DNA]</scope>
    <source>
        <strain evidence="4">ATCC 33096 / DSM 2489 / 6091</strain>
    </source>
</reference>
<protein>
    <submittedName>
        <fullName evidence="3">Biotin/acetyl-CoA-carboxylase ligase</fullName>
    </submittedName>
</protein>
<evidence type="ECO:0000256" key="1">
    <source>
        <dbReference type="ARBA" id="ARBA00022598"/>
    </source>
</evidence>
<evidence type="ECO:0000313" key="4">
    <source>
        <dbReference type="Proteomes" id="UP000006852"/>
    </source>
</evidence>
<feature type="domain" description="BPL/LPL catalytic" evidence="2">
    <location>
        <begin position="60"/>
        <end position="166"/>
    </location>
</feature>
<accession>F2NTM9</accession>
<dbReference type="AlphaFoldDB" id="F2NTM9"/>
<dbReference type="EMBL" id="CP002631">
    <property type="protein sequence ID" value="AEB15088.1"/>
    <property type="molecule type" value="Genomic_DNA"/>
</dbReference>
<dbReference type="Gene3D" id="2.30.30.100">
    <property type="match status" value="1"/>
</dbReference>
<gene>
    <name evidence="3" type="ordered locus">Tresu_2219</name>
</gene>
<dbReference type="InterPro" id="IPR004143">
    <property type="entry name" value="BPL_LPL_catalytic"/>
</dbReference>
<keyword evidence="4" id="KW-1185">Reference proteome</keyword>
<name>F2NTM9_TRES6</name>
<evidence type="ECO:0000313" key="3">
    <source>
        <dbReference type="EMBL" id="AEB15088.1"/>
    </source>
</evidence>
<dbReference type="RefSeq" id="WP_013702340.1">
    <property type="nucleotide sequence ID" value="NC_015385.1"/>
</dbReference>
<dbReference type="eggNOG" id="COG0340">
    <property type="taxonomic scope" value="Bacteria"/>
</dbReference>
<dbReference type="Pfam" id="PF03099">
    <property type="entry name" value="BPL_LplA_LipB"/>
    <property type="match status" value="1"/>
</dbReference>
<dbReference type="InterPro" id="IPR004408">
    <property type="entry name" value="Biotin_CoA_COase_ligase"/>
</dbReference>
<dbReference type="STRING" id="869209.Tresu_2219"/>
<dbReference type="SUPFAM" id="SSF55681">
    <property type="entry name" value="Class II aaRS and biotin synthetases"/>
    <property type="match status" value="1"/>
</dbReference>
<dbReference type="Proteomes" id="UP000006852">
    <property type="component" value="Chromosome"/>
</dbReference>
<dbReference type="NCBIfam" id="TIGR00121">
    <property type="entry name" value="birA_ligase"/>
    <property type="match status" value="1"/>
</dbReference>
<dbReference type="HOGENOM" id="CLU_051096_0_1_12"/>
<dbReference type="Gene3D" id="3.30.930.10">
    <property type="entry name" value="Bira Bifunctional Protein, Domain 2"/>
    <property type="match status" value="1"/>
</dbReference>
<keyword evidence="1 3" id="KW-0436">Ligase</keyword>
<dbReference type="CDD" id="cd16442">
    <property type="entry name" value="BPL"/>
    <property type="match status" value="1"/>
</dbReference>